<dbReference type="AlphaFoldDB" id="A0A645GVD8"/>
<comment type="caution">
    <text evidence="1">The sequence shown here is derived from an EMBL/GenBank/DDBJ whole genome shotgun (WGS) entry which is preliminary data.</text>
</comment>
<name>A0A645GVD8_9ZZZZ</name>
<dbReference type="EMBL" id="VSSQ01082089">
    <property type="protein sequence ID" value="MPN30821.1"/>
    <property type="molecule type" value="Genomic_DNA"/>
</dbReference>
<sequence>MGGHVLEHIPFPAEVFHELAGQFHRIPFHARDARDVALVHLREHVVQAVAGFMEEGDHVVMREQRGLAIHACRKVADQVCYGCLQLVVVRAQPARAHVVHPGAAALALAGGLVQIELADQHGPLRAGAFDAVELDVRVPHRRGVLADRDFKQRLDNLEQARQHLGRREVLLDLLLAEGVARLLQLFGDEGPVPGLWIGQ</sequence>
<proteinExistence type="predicted"/>
<protein>
    <submittedName>
        <fullName evidence="1">Uncharacterized protein</fullName>
    </submittedName>
</protein>
<reference evidence="1" key="1">
    <citation type="submission" date="2019-08" db="EMBL/GenBank/DDBJ databases">
        <authorList>
            <person name="Kucharzyk K."/>
            <person name="Murdoch R.W."/>
            <person name="Higgins S."/>
            <person name="Loffler F."/>
        </authorList>
    </citation>
    <scope>NUCLEOTIDE SEQUENCE</scope>
</reference>
<evidence type="ECO:0000313" key="1">
    <source>
        <dbReference type="EMBL" id="MPN30821.1"/>
    </source>
</evidence>
<accession>A0A645GVD8</accession>
<gene>
    <name evidence="1" type="ORF">SDC9_178292</name>
</gene>
<organism evidence="1">
    <name type="scientific">bioreactor metagenome</name>
    <dbReference type="NCBI Taxonomy" id="1076179"/>
    <lineage>
        <taxon>unclassified sequences</taxon>
        <taxon>metagenomes</taxon>
        <taxon>ecological metagenomes</taxon>
    </lineage>
</organism>